<evidence type="ECO:0000313" key="2">
    <source>
        <dbReference type="EMBL" id="MML56777.1"/>
    </source>
</evidence>
<feature type="compositionally biased region" description="Basic and acidic residues" evidence="1">
    <location>
        <begin position="113"/>
        <end position="129"/>
    </location>
</feature>
<dbReference type="EMBL" id="RVVJ01000053">
    <property type="protein sequence ID" value="MML56777.1"/>
    <property type="molecule type" value="Genomic_DNA"/>
</dbReference>
<accession>A0A403QQ60</accession>
<evidence type="ECO:0000256" key="1">
    <source>
        <dbReference type="SAM" id="MobiDB-lite"/>
    </source>
</evidence>
<name>A0A403QQ60_SALET</name>
<sequence>MTIAKDSINGEIVHGHDLRGMNDLYIRTTTFECPYDKCRILATPCSYKETNLNQSYFRYKEDHKPGCEIHDPKNENKHKSKGDKKHNSPPALAISLLRLDVPERKSVTSSRGPDQRVRDDEKESGDKAHPVSSSSIKPVVDYYVNGDNRYESLSIPPYGVRSYKDTFQLIIYREGIRYNKPAIYFGKIQSNIRLERKSDCYYLTFLARKKGTKQAYKLEIDVSGWDESKKNFFYDEYEKQRREANDYYNGLKDKSKATKYLNVFFFGFPDEFDKFLFKTNRFKLIYIVFLNEFDVTYNDTNYYIEKEPRIGYEINNEHLTVHQNRI</sequence>
<protein>
    <submittedName>
        <fullName evidence="2">Uncharacterized protein</fullName>
    </submittedName>
</protein>
<feature type="non-terminal residue" evidence="2">
    <location>
        <position position="326"/>
    </location>
</feature>
<feature type="region of interest" description="Disordered" evidence="1">
    <location>
        <begin position="104"/>
        <end position="134"/>
    </location>
</feature>
<organism evidence="2">
    <name type="scientific">Salmonella enterica I</name>
    <dbReference type="NCBI Taxonomy" id="59201"/>
    <lineage>
        <taxon>Bacteria</taxon>
        <taxon>Pseudomonadati</taxon>
        <taxon>Pseudomonadota</taxon>
        <taxon>Gammaproteobacteria</taxon>
        <taxon>Enterobacterales</taxon>
        <taxon>Enterobacteriaceae</taxon>
        <taxon>Salmonella</taxon>
    </lineage>
</organism>
<dbReference type="Proteomes" id="UP000885348">
    <property type="component" value="Unassembled WGS sequence"/>
</dbReference>
<proteinExistence type="predicted"/>
<feature type="compositionally biased region" description="Basic and acidic residues" evidence="1">
    <location>
        <begin position="64"/>
        <end position="77"/>
    </location>
</feature>
<dbReference type="AlphaFoldDB" id="A0A403QQ60"/>
<reference evidence="2" key="1">
    <citation type="submission" date="2018-09" db="EMBL/GenBank/DDBJ databases">
        <authorList>
            <person name="Ashton P.M."/>
            <person name="Dallman T."/>
            <person name="Nair S."/>
            <person name="De Pinna E."/>
            <person name="Peters T."/>
            <person name="Grant K."/>
        </authorList>
    </citation>
    <scope>NUCLEOTIDE SEQUENCE [LARGE SCALE GENOMIC DNA]</scope>
    <source>
        <strain evidence="2">598938</strain>
    </source>
</reference>
<gene>
    <name evidence="2" type="ORF">D7N80_26590</name>
</gene>
<feature type="region of interest" description="Disordered" evidence="1">
    <location>
        <begin position="64"/>
        <end position="89"/>
    </location>
</feature>
<comment type="caution">
    <text evidence="2">The sequence shown here is derived from an EMBL/GenBank/DDBJ whole genome shotgun (WGS) entry which is preliminary data.</text>
</comment>